<name>A0A4Y2UWJ7_ARAVE</name>
<proteinExistence type="predicted"/>
<dbReference type="EMBL" id="BGPR01040482">
    <property type="protein sequence ID" value="GBO16611.1"/>
    <property type="molecule type" value="Genomic_DNA"/>
</dbReference>
<evidence type="ECO:0000313" key="3">
    <source>
        <dbReference type="Proteomes" id="UP000499080"/>
    </source>
</evidence>
<organism evidence="2 3">
    <name type="scientific">Araneus ventricosus</name>
    <name type="common">Orbweaver spider</name>
    <name type="synonym">Epeira ventricosa</name>
    <dbReference type="NCBI Taxonomy" id="182803"/>
    <lineage>
        <taxon>Eukaryota</taxon>
        <taxon>Metazoa</taxon>
        <taxon>Ecdysozoa</taxon>
        <taxon>Arthropoda</taxon>
        <taxon>Chelicerata</taxon>
        <taxon>Arachnida</taxon>
        <taxon>Araneae</taxon>
        <taxon>Araneomorphae</taxon>
        <taxon>Entelegynae</taxon>
        <taxon>Araneoidea</taxon>
        <taxon>Araneidae</taxon>
        <taxon>Araneus</taxon>
    </lineage>
</organism>
<reference evidence="2 3" key="1">
    <citation type="journal article" date="2019" name="Sci. Rep.">
        <title>Orb-weaving spider Araneus ventricosus genome elucidates the spidroin gene catalogue.</title>
        <authorList>
            <person name="Kono N."/>
            <person name="Nakamura H."/>
            <person name="Ohtoshi R."/>
            <person name="Moran D.A.P."/>
            <person name="Shinohara A."/>
            <person name="Yoshida Y."/>
            <person name="Fujiwara M."/>
            <person name="Mori M."/>
            <person name="Tomita M."/>
            <person name="Arakawa K."/>
        </authorList>
    </citation>
    <scope>NUCLEOTIDE SEQUENCE [LARGE SCALE GENOMIC DNA]</scope>
</reference>
<sequence>MADSGRKSLQPPEPSNPEPEDFMDSALAVQAQGLDLLEKFPTLKKADEKKYRAMMDSFIGIINRQQRVIDILKGRLQEQRDLFEKRPASMVSSAPSFAIAVKI</sequence>
<comment type="caution">
    <text evidence="2">The sequence shown here is derived from an EMBL/GenBank/DDBJ whole genome shotgun (WGS) entry which is preliminary data.</text>
</comment>
<dbReference type="AlphaFoldDB" id="A0A4Y2UWJ7"/>
<gene>
    <name evidence="2" type="ORF">AVEN_174563_1</name>
</gene>
<keyword evidence="3" id="KW-1185">Reference proteome</keyword>
<accession>A0A4Y2UWJ7</accession>
<evidence type="ECO:0000313" key="2">
    <source>
        <dbReference type="EMBL" id="GBO16611.1"/>
    </source>
</evidence>
<dbReference type="Proteomes" id="UP000499080">
    <property type="component" value="Unassembled WGS sequence"/>
</dbReference>
<protein>
    <submittedName>
        <fullName evidence="2">Uncharacterized protein</fullName>
    </submittedName>
</protein>
<feature type="region of interest" description="Disordered" evidence="1">
    <location>
        <begin position="1"/>
        <end position="22"/>
    </location>
</feature>
<evidence type="ECO:0000256" key="1">
    <source>
        <dbReference type="SAM" id="MobiDB-lite"/>
    </source>
</evidence>